<evidence type="ECO:0000313" key="9">
    <source>
        <dbReference type="EMBL" id="CEM11745.1"/>
    </source>
</evidence>
<feature type="region of interest" description="Disordered" evidence="6">
    <location>
        <begin position="945"/>
        <end position="1105"/>
    </location>
</feature>
<feature type="transmembrane region" description="Helical" evidence="7">
    <location>
        <begin position="416"/>
        <end position="437"/>
    </location>
</feature>
<dbReference type="EMBL" id="CDMY01000424">
    <property type="protein sequence ID" value="CEM11745.1"/>
    <property type="molecule type" value="Genomic_DNA"/>
</dbReference>
<dbReference type="Proteomes" id="UP000041254">
    <property type="component" value="Unassembled WGS sequence"/>
</dbReference>
<feature type="transmembrane region" description="Helical" evidence="7">
    <location>
        <begin position="486"/>
        <end position="506"/>
    </location>
</feature>
<sequence length="1142" mass="126787">MAVSAADWVNLSSVGRLSVWFRYGLLHGRMEKILVFAYVALFIWMFGFSRDLHSGLDYQTTVAIRKLYDADTFSTMQTREAMIEAETDDFVKIVSQATTPFWRWVEETLLYRYFSKYPTSLRPLGGIRLAQLRSRAPRRGDCPDFDESIDTHRRERGGVSNGSFPRPPNKCIDYKNFDDRDFSAVAKTGVGWGWASTPSTVTETPPEPPSPYCAEPKCEEYRIVSIRDLSSTSYVGRKGTRYPYHAYVIELAEPYSELMKKVQQLRMEQWLDDFTRLVLIDMSFVDEHTRRLVIGRFAIEKFADQSVQTAFHVEAVALFALESYALQTEFAWLFICIDSFFFVVVLLMFLKLLLEMNLRARLHVHLCELLLLGTIVYAITCRFIAIHVFLKADLDDTQSFVSLSALSDAARLERNAYSFACLLLPFKIIFGLNLICLKATEHMRSLVKVFFRMLPGVLLFFLLLMCMLIPWAFAINALYGSRVEEFRGLGVSILAMLKLSISIFPTGPLLNENLFGGFVLFLLISLGALLVGAFMIAMTTYLFSRGVSLESNVKSPFEIQLWGLVFSLHNKIDGLVKSFEVSIDKAPEEAAHTKRMLLWWCCHNKRYADIHDEARADGTQIVTIDSIAEGQVFIQHVYRLRPALFSSKASQTFRIITDLTGAPPAATAGAPPPAPAHTGTPSSHTTDDKRRVLKVPERPSQIISRKSTQLTSTGGRPSEVSTSHFFMQSAEQSADADAMGGAQQFPGIQIVQWLTSIGVRVPILLCTTPTADIVQLNKFLSSRFPNVLVTSLGSIIKEFALFENFSFLKEAKAIGRSPKLRTASSSTRSRDLPRHEPGSLSPFSIVEYDRRNSSMLNQLAGRRPGVLKNLAGTRSFSRLTQPMDHPITMMPSEQHRDEQRHGAEMEMEGGGAEKAADTRQQLATTAPAGSLRQQFASRRGRSVTFENNIDGSADGSPQDDGGTEGFRLPQTIHEEEPSADDDGGPEDKEVTPTVIIDAAPRHESPEPPLLRDAADGQIEEPQGEVMRDPRGSISEAKDLLSVPSLGDRITTGIVRDSLIPPTPPSATPSQAGKSEEDETGRSDNLDTNNNSSMAASPVSLPSPPMSRSMVEAMFVKDVLLPSTAANGFTFGTAEQDGAELSA</sequence>
<comment type="subcellular location">
    <subcellularLocation>
        <location evidence="1">Membrane</location>
        <topology evidence="1">Multi-pass membrane protein</topology>
    </subcellularLocation>
</comment>
<dbReference type="STRING" id="1169540.A0A0G4FEW7"/>
<evidence type="ECO:0000256" key="3">
    <source>
        <dbReference type="ARBA" id="ARBA00022692"/>
    </source>
</evidence>
<dbReference type="Pfam" id="PF20519">
    <property type="entry name" value="Polycystin_dom"/>
    <property type="match status" value="1"/>
</dbReference>
<feature type="region of interest" description="Disordered" evidence="6">
    <location>
        <begin position="663"/>
        <end position="698"/>
    </location>
</feature>
<feature type="compositionally biased region" description="Basic and acidic residues" evidence="6">
    <location>
        <begin position="685"/>
        <end position="697"/>
    </location>
</feature>
<evidence type="ECO:0000313" key="10">
    <source>
        <dbReference type="Proteomes" id="UP000041254"/>
    </source>
</evidence>
<feature type="region of interest" description="Disordered" evidence="6">
    <location>
        <begin position="141"/>
        <end position="165"/>
    </location>
</feature>
<feature type="transmembrane region" description="Helical" evidence="7">
    <location>
        <begin position="33"/>
        <end position="49"/>
    </location>
</feature>
<feature type="compositionally biased region" description="Polar residues" evidence="6">
    <location>
        <begin position="1085"/>
        <end position="1094"/>
    </location>
</feature>
<feature type="transmembrane region" description="Helical" evidence="7">
    <location>
        <begin position="449"/>
        <end position="474"/>
    </location>
</feature>
<feature type="region of interest" description="Disordered" evidence="6">
    <location>
        <begin position="874"/>
        <end position="918"/>
    </location>
</feature>
<name>A0A0G4FEW7_VITBC</name>
<accession>A0A0G4FEW7</accession>
<evidence type="ECO:0000256" key="6">
    <source>
        <dbReference type="SAM" id="MobiDB-lite"/>
    </source>
</evidence>
<keyword evidence="10" id="KW-1185">Reference proteome</keyword>
<keyword evidence="5 7" id="KW-0472">Membrane</keyword>
<keyword evidence="3 7" id="KW-0812">Transmembrane</keyword>
<dbReference type="GO" id="GO:0005262">
    <property type="term" value="F:calcium channel activity"/>
    <property type="evidence" value="ECO:0007669"/>
    <property type="project" value="TreeGrafter"/>
</dbReference>
<feature type="transmembrane region" description="Helical" evidence="7">
    <location>
        <begin position="366"/>
        <end position="390"/>
    </location>
</feature>
<dbReference type="PANTHER" id="PTHR10877">
    <property type="entry name" value="POLYCYSTIN FAMILY MEMBER"/>
    <property type="match status" value="1"/>
</dbReference>
<evidence type="ECO:0000256" key="5">
    <source>
        <dbReference type="ARBA" id="ARBA00023136"/>
    </source>
</evidence>
<feature type="region of interest" description="Disordered" evidence="6">
    <location>
        <begin position="818"/>
        <end position="843"/>
    </location>
</feature>
<dbReference type="GO" id="GO:0050982">
    <property type="term" value="P:detection of mechanical stimulus"/>
    <property type="evidence" value="ECO:0007669"/>
    <property type="project" value="TreeGrafter"/>
</dbReference>
<feature type="domain" description="Polycystin" evidence="8">
    <location>
        <begin position="101"/>
        <end position="318"/>
    </location>
</feature>
<proteinExistence type="inferred from homology"/>
<evidence type="ECO:0000256" key="7">
    <source>
        <dbReference type="SAM" id="Phobius"/>
    </source>
</evidence>
<dbReference type="InParanoid" id="A0A0G4FEW7"/>
<keyword evidence="4 7" id="KW-1133">Transmembrane helix</keyword>
<evidence type="ECO:0000256" key="1">
    <source>
        <dbReference type="ARBA" id="ARBA00004141"/>
    </source>
</evidence>
<feature type="compositionally biased region" description="Basic and acidic residues" evidence="6">
    <location>
        <begin position="828"/>
        <end position="837"/>
    </location>
</feature>
<dbReference type="PANTHER" id="PTHR10877:SF197">
    <property type="entry name" value="POLYCYSTIC KIDNEY DISEASE PROTEIN 1-LIKE 2"/>
    <property type="match status" value="1"/>
</dbReference>
<gene>
    <name evidence="9" type="ORF">Vbra_15194</name>
</gene>
<evidence type="ECO:0000256" key="2">
    <source>
        <dbReference type="ARBA" id="ARBA00007200"/>
    </source>
</evidence>
<reference evidence="9 10" key="1">
    <citation type="submission" date="2014-11" db="EMBL/GenBank/DDBJ databases">
        <authorList>
            <person name="Zhu J."/>
            <person name="Qi W."/>
            <person name="Song R."/>
        </authorList>
    </citation>
    <scope>NUCLEOTIDE SEQUENCE [LARGE SCALE GENOMIC DNA]</scope>
</reference>
<evidence type="ECO:0000259" key="8">
    <source>
        <dbReference type="Pfam" id="PF20519"/>
    </source>
</evidence>
<dbReference type="InterPro" id="IPR051223">
    <property type="entry name" value="Polycystin"/>
</dbReference>
<feature type="compositionally biased region" description="Basic and acidic residues" evidence="6">
    <location>
        <begin position="893"/>
        <end position="904"/>
    </location>
</feature>
<dbReference type="GO" id="GO:0016020">
    <property type="term" value="C:membrane"/>
    <property type="evidence" value="ECO:0007669"/>
    <property type="project" value="UniProtKB-SubCell"/>
</dbReference>
<organism evidence="9 10">
    <name type="scientific">Vitrella brassicaformis (strain CCMP3155)</name>
    <dbReference type="NCBI Taxonomy" id="1169540"/>
    <lineage>
        <taxon>Eukaryota</taxon>
        <taxon>Sar</taxon>
        <taxon>Alveolata</taxon>
        <taxon>Colpodellida</taxon>
        <taxon>Vitrellaceae</taxon>
        <taxon>Vitrella</taxon>
    </lineage>
</organism>
<comment type="similarity">
    <text evidence="2">Belongs to the polycystin family.</text>
</comment>
<feature type="transmembrane region" description="Helical" evidence="7">
    <location>
        <begin position="330"/>
        <end position="354"/>
    </location>
</feature>
<feature type="compositionally biased region" description="Basic and acidic residues" evidence="6">
    <location>
        <begin position="1025"/>
        <end position="1038"/>
    </location>
</feature>
<dbReference type="AlphaFoldDB" id="A0A0G4FEW7"/>
<protein>
    <recommendedName>
        <fullName evidence="8">Polycystin domain-containing protein</fullName>
    </recommendedName>
</protein>
<feature type="transmembrane region" description="Helical" evidence="7">
    <location>
        <begin position="518"/>
        <end position="543"/>
    </location>
</feature>
<dbReference type="InterPro" id="IPR046791">
    <property type="entry name" value="Polycystin_dom"/>
</dbReference>
<evidence type="ECO:0000256" key="4">
    <source>
        <dbReference type="ARBA" id="ARBA00022989"/>
    </source>
</evidence>
<dbReference type="VEuPathDB" id="CryptoDB:Vbra_15194"/>